<dbReference type="Pfam" id="PF13202">
    <property type="entry name" value="EF-hand_5"/>
    <property type="match status" value="2"/>
</dbReference>
<proteinExistence type="predicted"/>
<sequence>MDSDVALVRALPRAPSLALDFSKLTTPFEQTKSPAALLRKLRRHGPRNLKELFRSLDKDGSGTLEPPELRAVLQTHGFSDAECARLIASLDPEQKGFVRYHDFFQQAQAPPAVAPIAAGSSDAAVARVRETFAAKRRNVADVFRQYDANHDGTIDGDEFARCMEICGVADADASALRSVFDPTGAGSIDYNQFLGVVAGHDAAATELSRLHLPHEARRGRKAQAVKPLESSLPAAAGPKTRAQLLHQLRLTAKVANPKDLFRRYDLDGNGRLAPAEILACLAQIGWDPADATALVQVLDPRGSGDVAYASFFDTLQTIEAPPVPTKSVDASFDAVVSALSAKTKHVHRLFRRFDVDGSGSVDPVEFAQGLTDLGVLPEDIANVTSKFDPTQSGNIDFRAFASAVLHHDHAAEWAPLHLHAEKPQGVKHFPVPAATNPLVPEKAPVSIPHALHAHFLERLRLRHTDVRIAFRKFDACKLGRLDRAAFEACLRSVGGRADDIDQLWRHLAVDGGVTFHTFAQSPPVQPLSPPKPHKHVSQLHRANLYPLATKPASPRARERAEVQEQVLEALGGHTKGLRQLYLACEPDTVGVFAKDRLRAELQRRLGLSSGQIDALIGHLPAQVEERDLAACLHGPAAVAVGSRVAHKDAERIRRLEETHAKQLRAAFHTVDETAIDQTVHTQLSPEALSTVLRTQFHVNIPPERIAALVPVSSTHSQLLQAVEAPAAAPTSHVDFHGRLVGCRGMAPRQASDPNFLAHDMRARDCLLPRRTFPAASNAAGLASGAFGVRCSVHDPTAEPPPLEPAVAPRWKVKAVDGAHEKIGLGGGRKRMVPQPHTNSMAAILGCTKTAFN</sequence>
<accession>A0A1V9Z858</accession>
<dbReference type="EMBL" id="JNBR01000373">
    <property type="protein sequence ID" value="OQR94194.1"/>
    <property type="molecule type" value="Genomic_DNA"/>
</dbReference>
<dbReference type="PANTHER" id="PTHR20875:SF0">
    <property type="entry name" value="GH12158P"/>
    <property type="match status" value="1"/>
</dbReference>
<dbReference type="InterPro" id="IPR052603">
    <property type="entry name" value="EFCB6"/>
</dbReference>
<evidence type="ECO:0000259" key="2">
    <source>
        <dbReference type="PROSITE" id="PS50222"/>
    </source>
</evidence>
<dbReference type="PANTHER" id="PTHR20875">
    <property type="entry name" value="EF-HAND CALCIUM-BINDING DOMAIN-CONTAINING PROTEIN 6-RELATED"/>
    <property type="match status" value="1"/>
</dbReference>
<name>A0A1V9Z858_ACHHY</name>
<dbReference type="STRING" id="1202772.A0A1V9Z858"/>
<evidence type="ECO:0000256" key="1">
    <source>
        <dbReference type="ARBA" id="ARBA00022837"/>
    </source>
</evidence>
<protein>
    <recommendedName>
        <fullName evidence="2">EF-hand domain-containing protein</fullName>
    </recommendedName>
</protein>
<dbReference type="PROSITE" id="PS50222">
    <property type="entry name" value="EF_HAND_2"/>
    <property type="match status" value="5"/>
</dbReference>
<dbReference type="SUPFAM" id="SSF47473">
    <property type="entry name" value="EF-hand"/>
    <property type="match status" value="2"/>
</dbReference>
<dbReference type="Proteomes" id="UP000243579">
    <property type="component" value="Unassembled WGS sequence"/>
</dbReference>
<dbReference type="Pfam" id="PF13499">
    <property type="entry name" value="EF-hand_7"/>
    <property type="match status" value="1"/>
</dbReference>
<feature type="domain" description="EF-hand" evidence="2">
    <location>
        <begin position="341"/>
        <end position="376"/>
    </location>
</feature>
<dbReference type="Gene3D" id="1.10.238.10">
    <property type="entry name" value="EF-hand"/>
    <property type="match status" value="4"/>
</dbReference>
<feature type="domain" description="EF-hand" evidence="2">
    <location>
        <begin position="461"/>
        <end position="496"/>
    </location>
</feature>
<feature type="domain" description="EF-hand" evidence="2">
    <location>
        <begin position="252"/>
        <end position="287"/>
    </location>
</feature>
<evidence type="ECO:0000313" key="4">
    <source>
        <dbReference type="Proteomes" id="UP000243579"/>
    </source>
</evidence>
<dbReference type="CDD" id="cd00051">
    <property type="entry name" value="EFh"/>
    <property type="match status" value="1"/>
</dbReference>
<feature type="domain" description="EF-hand" evidence="2">
    <location>
        <begin position="44"/>
        <end position="79"/>
    </location>
</feature>
<dbReference type="GO" id="GO:0005509">
    <property type="term" value="F:calcium ion binding"/>
    <property type="evidence" value="ECO:0007669"/>
    <property type="project" value="InterPro"/>
</dbReference>
<keyword evidence="1" id="KW-0106">Calcium</keyword>
<dbReference type="InterPro" id="IPR018247">
    <property type="entry name" value="EF_Hand_1_Ca_BS"/>
</dbReference>
<gene>
    <name evidence="3" type="ORF">ACHHYP_01654</name>
</gene>
<keyword evidence="4" id="KW-1185">Reference proteome</keyword>
<feature type="domain" description="EF-hand" evidence="2">
    <location>
        <begin position="134"/>
        <end position="169"/>
    </location>
</feature>
<comment type="caution">
    <text evidence="3">The sequence shown here is derived from an EMBL/GenBank/DDBJ whole genome shotgun (WGS) entry which is preliminary data.</text>
</comment>
<dbReference type="AlphaFoldDB" id="A0A1V9Z858"/>
<dbReference type="PROSITE" id="PS00018">
    <property type="entry name" value="EF_HAND_1"/>
    <property type="match status" value="4"/>
</dbReference>
<organism evidence="3 4">
    <name type="scientific">Achlya hypogyna</name>
    <name type="common">Oomycete</name>
    <name type="synonym">Protoachlya hypogyna</name>
    <dbReference type="NCBI Taxonomy" id="1202772"/>
    <lineage>
        <taxon>Eukaryota</taxon>
        <taxon>Sar</taxon>
        <taxon>Stramenopiles</taxon>
        <taxon>Oomycota</taxon>
        <taxon>Saprolegniomycetes</taxon>
        <taxon>Saprolegniales</taxon>
        <taxon>Achlyaceae</taxon>
        <taxon>Achlya</taxon>
    </lineage>
</organism>
<dbReference type="SMART" id="SM00054">
    <property type="entry name" value="EFh"/>
    <property type="match status" value="5"/>
</dbReference>
<reference evidence="3 4" key="1">
    <citation type="journal article" date="2014" name="Genome Biol. Evol.">
        <title>The secreted proteins of Achlya hypogyna and Thraustotheca clavata identify the ancestral oomycete secretome and reveal gene acquisitions by horizontal gene transfer.</title>
        <authorList>
            <person name="Misner I."/>
            <person name="Blouin N."/>
            <person name="Leonard G."/>
            <person name="Richards T.A."/>
            <person name="Lane C.E."/>
        </authorList>
    </citation>
    <scope>NUCLEOTIDE SEQUENCE [LARGE SCALE GENOMIC DNA]</scope>
    <source>
        <strain evidence="3 4">ATCC 48635</strain>
    </source>
</reference>
<dbReference type="OrthoDB" id="186625at2759"/>
<dbReference type="InterPro" id="IPR011992">
    <property type="entry name" value="EF-hand-dom_pair"/>
</dbReference>
<evidence type="ECO:0000313" key="3">
    <source>
        <dbReference type="EMBL" id="OQR94194.1"/>
    </source>
</evidence>
<dbReference type="InterPro" id="IPR002048">
    <property type="entry name" value="EF_hand_dom"/>
</dbReference>